<proteinExistence type="predicted"/>
<accession>A0A0A9AWP3</accession>
<evidence type="ECO:0000313" key="1">
    <source>
        <dbReference type="EMBL" id="JAD55541.1"/>
    </source>
</evidence>
<name>A0A0A9AWP3_ARUDO</name>
<organism evidence="1">
    <name type="scientific">Arundo donax</name>
    <name type="common">Giant reed</name>
    <name type="synonym">Donax arundinaceus</name>
    <dbReference type="NCBI Taxonomy" id="35708"/>
    <lineage>
        <taxon>Eukaryota</taxon>
        <taxon>Viridiplantae</taxon>
        <taxon>Streptophyta</taxon>
        <taxon>Embryophyta</taxon>
        <taxon>Tracheophyta</taxon>
        <taxon>Spermatophyta</taxon>
        <taxon>Magnoliopsida</taxon>
        <taxon>Liliopsida</taxon>
        <taxon>Poales</taxon>
        <taxon>Poaceae</taxon>
        <taxon>PACMAD clade</taxon>
        <taxon>Arundinoideae</taxon>
        <taxon>Arundineae</taxon>
        <taxon>Arundo</taxon>
    </lineage>
</organism>
<protein>
    <submittedName>
        <fullName evidence="1">Uncharacterized protein</fullName>
    </submittedName>
</protein>
<dbReference type="EMBL" id="GBRH01242354">
    <property type="protein sequence ID" value="JAD55541.1"/>
    <property type="molecule type" value="Transcribed_RNA"/>
</dbReference>
<reference evidence="1" key="1">
    <citation type="submission" date="2014-09" db="EMBL/GenBank/DDBJ databases">
        <authorList>
            <person name="Magalhaes I.L.F."/>
            <person name="Oliveira U."/>
            <person name="Santos F.R."/>
            <person name="Vidigal T.H.D.A."/>
            <person name="Brescovit A.D."/>
            <person name="Santos A.J."/>
        </authorList>
    </citation>
    <scope>NUCLEOTIDE SEQUENCE</scope>
    <source>
        <tissue evidence="1">Shoot tissue taken approximately 20 cm above the soil surface</tissue>
    </source>
</reference>
<reference evidence="1" key="2">
    <citation type="journal article" date="2015" name="Data Brief">
        <title>Shoot transcriptome of the giant reed, Arundo donax.</title>
        <authorList>
            <person name="Barrero R.A."/>
            <person name="Guerrero F.D."/>
            <person name="Moolhuijzen P."/>
            <person name="Goolsby J.A."/>
            <person name="Tidwell J."/>
            <person name="Bellgard S.E."/>
            <person name="Bellgard M.I."/>
        </authorList>
    </citation>
    <scope>NUCLEOTIDE SEQUENCE</scope>
    <source>
        <tissue evidence="1">Shoot tissue taken approximately 20 cm above the soil surface</tissue>
    </source>
</reference>
<dbReference type="AlphaFoldDB" id="A0A0A9AWP3"/>
<sequence>MFRLLSYVEAIVDWKILRLGRLK</sequence>